<gene>
    <name evidence="1" type="ORF">BE08_00720</name>
</gene>
<protein>
    <submittedName>
        <fullName evidence="1">Uncharacterized protein</fullName>
    </submittedName>
</protein>
<sequence length="107" mass="12085">MAVCDSVYRFLRANHGRRCTAPLTGQDARALRSFVHLVELYLVADETGARCALEAMRATVRAMQTHTRWMAREAIAAVADWEDRERVWREMFPDDPCGGSRRSGEGA</sequence>
<evidence type="ECO:0000313" key="1">
    <source>
        <dbReference type="EMBL" id="KYF56079.1"/>
    </source>
</evidence>
<proteinExistence type="predicted"/>
<evidence type="ECO:0000313" key="2">
    <source>
        <dbReference type="Proteomes" id="UP000075420"/>
    </source>
</evidence>
<dbReference type="EMBL" id="JELY01001354">
    <property type="protein sequence ID" value="KYF56079.1"/>
    <property type="molecule type" value="Genomic_DNA"/>
</dbReference>
<comment type="caution">
    <text evidence="1">The sequence shown here is derived from an EMBL/GenBank/DDBJ whole genome shotgun (WGS) entry which is preliminary data.</text>
</comment>
<dbReference type="Proteomes" id="UP000075420">
    <property type="component" value="Unassembled WGS sequence"/>
</dbReference>
<organism evidence="1 2">
    <name type="scientific">Sorangium cellulosum</name>
    <name type="common">Polyangium cellulosum</name>
    <dbReference type="NCBI Taxonomy" id="56"/>
    <lineage>
        <taxon>Bacteria</taxon>
        <taxon>Pseudomonadati</taxon>
        <taxon>Myxococcota</taxon>
        <taxon>Polyangia</taxon>
        <taxon>Polyangiales</taxon>
        <taxon>Polyangiaceae</taxon>
        <taxon>Sorangium</taxon>
    </lineage>
</organism>
<accession>A0A150PK33</accession>
<name>A0A150PK33_SORCE</name>
<reference evidence="1 2" key="1">
    <citation type="submission" date="2014-02" db="EMBL/GenBank/DDBJ databases">
        <title>The small core and large imbalanced accessory genome model reveals a collaborative survival strategy of Sorangium cellulosum strains in nature.</title>
        <authorList>
            <person name="Han K."/>
            <person name="Peng R."/>
            <person name="Blom J."/>
            <person name="Li Y.-Z."/>
        </authorList>
    </citation>
    <scope>NUCLEOTIDE SEQUENCE [LARGE SCALE GENOMIC DNA]</scope>
    <source>
        <strain evidence="1 2">So0157-25</strain>
    </source>
</reference>
<dbReference type="AlphaFoldDB" id="A0A150PK33"/>